<accession>A0A0V1G8U3</accession>
<organism evidence="1 2">
    <name type="scientific">Trichinella pseudospiralis</name>
    <name type="common">Parasitic roundworm</name>
    <dbReference type="NCBI Taxonomy" id="6337"/>
    <lineage>
        <taxon>Eukaryota</taxon>
        <taxon>Metazoa</taxon>
        <taxon>Ecdysozoa</taxon>
        <taxon>Nematoda</taxon>
        <taxon>Enoplea</taxon>
        <taxon>Dorylaimia</taxon>
        <taxon>Trichinellida</taxon>
        <taxon>Trichinellidae</taxon>
        <taxon>Trichinella</taxon>
    </lineage>
</organism>
<dbReference type="Proteomes" id="UP000054805">
    <property type="component" value="Unassembled WGS sequence"/>
</dbReference>
<evidence type="ECO:0000313" key="2">
    <source>
        <dbReference type="Proteomes" id="UP000054805"/>
    </source>
</evidence>
<dbReference type="AlphaFoldDB" id="A0A0V1G8U3"/>
<proteinExistence type="predicted"/>
<name>A0A0V1G8U3_TRIPS</name>
<gene>
    <name evidence="1" type="ORF">T4B_3666</name>
</gene>
<comment type="caution">
    <text evidence="1">The sequence shown here is derived from an EMBL/GenBank/DDBJ whole genome shotgun (WGS) entry which is preliminary data.</text>
</comment>
<dbReference type="EMBL" id="JYDS01005230">
    <property type="protein sequence ID" value="KRY94546.1"/>
    <property type="molecule type" value="Genomic_DNA"/>
</dbReference>
<evidence type="ECO:0000313" key="1">
    <source>
        <dbReference type="EMBL" id="KRY94546.1"/>
    </source>
</evidence>
<keyword evidence="2" id="KW-1185">Reference proteome</keyword>
<protein>
    <submittedName>
        <fullName evidence="1">Uncharacterized protein</fullName>
    </submittedName>
</protein>
<sequence>MLSQKSPIPSPSSAPLPTHSHFLALAFPFTEAYKLETRAPGY</sequence>
<reference evidence="1 2" key="1">
    <citation type="submission" date="2015-01" db="EMBL/GenBank/DDBJ databases">
        <title>Evolution of Trichinella species and genotypes.</title>
        <authorList>
            <person name="Korhonen P.K."/>
            <person name="Edoardo P."/>
            <person name="Giuseppe L.R."/>
            <person name="Gasser R.B."/>
        </authorList>
    </citation>
    <scope>NUCLEOTIDE SEQUENCE [LARGE SCALE GENOMIC DNA]</scope>
    <source>
        <strain evidence="1">ISS588</strain>
    </source>
</reference>